<dbReference type="InterPro" id="IPR010810">
    <property type="entry name" value="Flagellin_hook_IN_motif"/>
</dbReference>
<dbReference type="EMBL" id="JBHSAM010000029">
    <property type="protein sequence ID" value="MFC4102027.1"/>
    <property type="molecule type" value="Genomic_DNA"/>
</dbReference>
<keyword evidence="3" id="KW-0175">Coiled coil</keyword>
<dbReference type="Gene3D" id="3.30.70.2120">
    <property type="match status" value="1"/>
</dbReference>
<keyword evidence="8" id="KW-0969">Cilium</keyword>
<name>A0ABV8K7K2_9BACL</name>
<evidence type="ECO:0000256" key="1">
    <source>
        <dbReference type="ARBA" id="ARBA00009764"/>
    </source>
</evidence>
<keyword evidence="8" id="KW-0966">Cell projection</keyword>
<protein>
    <recommendedName>
        <fullName evidence="5">Flagellar hook-associated protein 2</fullName>
        <shortName evidence="5">HAP2</shortName>
    </recommendedName>
    <alternativeName>
        <fullName evidence="5">Flagellar cap protein</fullName>
    </alternativeName>
</protein>
<dbReference type="Pfam" id="PF07195">
    <property type="entry name" value="FliD_C"/>
    <property type="match status" value="1"/>
</dbReference>
<proteinExistence type="inferred from homology"/>
<dbReference type="Pfam" id="PF02465">
    <property type="entry name" value="FliD_N"/>
    <property type="match status" value="1"/>
</dbReference>
<dbReference type="Proteomes" id="UP001595715">
    <property type="component" value="Unassembled WGS sequence"/>
</dbReference>
<dbReference type="InterPro" id="IPR003481">
    <property type="entry name" value="FliD_N"/>
</dbReference>
<evidence type="ECO:0000256" key="5">
    <source>
        <dbReference type="RuleBase" id="RU362066"/>
    </source>
</evidence>
<dbReference type="InterPro" id="IPR040026">
    <property type="entry name" value="FliD"/>
</dbReference>
<evidence type="ECO:0000313" key="8">
    <source>
        <dbReference type="EMBL" id="MFC4102027.1"/>
    </source>
</evidence>
<evidence type="ECO:0000256" key="3">
    <source>
        <dbReference type="ARBA" id="ARBA00023054"/>
    </source>
</evidence>
<evidence type="ECO:0000259" key="7">
    <source>
        <dbReference type="Pfam" id="PF07195"/>
    </source>
</evidence>
<evidence type="ECO:0000256" key="4">
    <source>
        <dbReference type="ARBA" id="ARBA00023143"/>
    </source>
</evidence>
<sequence>MVGVNRLSGLVSGLDTDSLVKALVSSNSAKVNKYKQKQDMLEWKRTDYREMNSKILDFRNSAFNMKLQSSYMTKTVTSSQDSAVSVSASTSANTGQFNIEVSSLASGASLTSAVLGSNPDFTNKNLTINDFNGNPVDILSASGSNTKPADLVNLINAKSSETGVKASYDSTMQRIFFTTTKTGENAEITLGGSAVSVLNTVNKVGAASTSEKGTNADVTFNGVSGSYETNTFSIAGLNITAKAVTTTPATVTVNQDSDAIFNTIKGFVDKYNELIETVNKKISETHERSFEPLTKEQKDAMSEDEIKKWEEKAKAGLLSRDSILTSGLSSLRQAFSEKIDGMPVDLDSLAKIGISSTLSAGGGIAGSYMDKGKIYISDSKLKQAIADNPDEVMKLFTANDGDDKASGGDGLAVRLYDRANEIINKITAKAGSTGSVSMTSYSMGKELLELKNRISTEETRISDLQERYYRQFSRMESYLSKMNSQSSWMAGQTGQ</sequence>
<dbReference type="InterPro" id="IPR010809">
    <property type="entry name" value="FliD_C"/>
</dbReference>
<dbReference type="RefSeq" id="WP_377720658.1">
    <property type="nucleotide sequence ID" value="NZ_JBHSAM010000029.1"/>
</dbReference>
<evidence type="ECO:0000256" key="2">
    <source>
        <dbReference type="ARBA" id="ARBA00011255"/>
    </source>
</evidence>
<comment type="similarity">
    <text evidence="1 5">Belongs to the FliD family.</text>
</comment>
<evidence type="ECO:0000313" key="9">
    <source>
        <dbReference type="Proteomes" id="UP001595715"/>
    </source>
</evidence>
<dbReference type="PANTHER" id="PTHR30288:SF0">
    <property type="entry name" value="FLAGELLAR HOOK-ASSOCIATED PROTEIN 2"/>
    <property type="match status" value="1"/>
</dbReference>
<comment type="function">
    <text evidence="5">Required for morphogenesis and for the elongation of the flagellar filament by facilitating polymerization of the flagellin monomers at the tip of growing filament. Forms a capping structure, which prevents flagellin subunits (transported through the central channel of the flagellum) from leaking out without polymerization at the distal end.</text>
</comment>
<comment type="caution">
    <text evidence="8">The sequence shown here is derived from an EMBL/GenBank/DDBJ whole genome shotgun (WGS) entry which is preliminary data.</text>
</comment>
<keyword evidence="8" id="KW-0282">Flagellum</keyword>
<dbReference type="PANTHER" id="PTHR30288">
    <property type="entry name" value="FLAGELLAR CAP/ASSEMBLY PROTEIN FLID"/>
    <property type="match status" value="1"/>
</dbReference>
<organism evidence="8 9">
    <name type="scientific">Paenibacillus xanthanilyticus</name>
    <dbReference type="NCBI Taxonomy" id="1783531"/>
    <lineage>
        <taxon>Bacteria</taxon>
        <taxon>Bacillati</taxon>
        <taxon>Bacillota</taxon>
        <taxon>Bacilli</taxon>
        <taxon>Bacillales</taxon>
        <taxon>Paenibacillaceae</taxon>
        <taxon>Paenibacillus</taxon>
    </lineage>
</organism>
<keyword evidence="9" id="KW-1185">Reference proteome</keyword>
<comment type="subcellular location">
    <subcellularLocation>
        <location evidence="5">Secreted</location>
    </subcellularLocation>
    <subcellularLocation>
        <location evidence="5">Bacterial flagellum</location>
    </subcellularLocation>
</comment>
<comment type="subunit">
    <text evidence="2 5">Homopentamer.</text>
</comment>
<accession>A0ABV8K7K2</accession>
<evidence type="ECO:0000259" key="6">
    <source>
        <dbReference type="Pfam" id="PF02465"/>
    </source>
</evidence>
<keyword evidence="5" id="KW-0964">Secreted</keyword>
<dbReference type="Pfam" id="PF07196">
    <property type="entry name" value="Flagellin_IN"/>
    <property type="match status" value="1"/>
</dbReference>
<keyword evidence="4 5" id="KW-0975">Bacterial flagellum</keyword>
<gene>
    <name evidence="8" type="primary">fliD</name>
    <name evidence="8" type="ORF">ACFOZ8_20450</name>
</gene>
<reference evidence="9" key="1">
    <citation type="journal article" date="2019" name="Int. J. Syst. Evol. Microbiol.">
        <title>The Global Catalogue of Microorganisms (GCM) 10K type strain sequencing project: providing services to taxonomists for standard genome sequencing and annotation.</title>
        <authorList>
            <consortium name="The Broad Institute Genomics Platform"/>
            <consortium name="The Broad Institute Genome Sequencing Center for Infectious Disease"/>
            <person name="Wu L."/>
            <person name="Ma J."/>
        </authorList>
    </citation>
    <scope>NUCLEOTIDE SEQUENCE [LARGE SCALE GENOMIC DNA]</scope>
    <source>
        <strain evidence="9">IBRC-M 10987</strain>
    </source>
</reference>
<feature type="domain" description="Flagellar hook-associated protein 2 C-terminal" evidence="7">
    <location>
        <begin position="213"/>
        <end position="484"/>
    </location>
</feature>
<feature type="domain" description="Flagellar hook-associated protein 2 N-terminal" evidence="6">
    <location>
        <begin position="12"/>
        <end position="107"/>
    </location>
</feature>